<organism evidence="9 10">
    <name type="scientific">Herbiconiux daphne</name>
    <dbReference type="NCBI Taxonomy" id="2970914"/>
    <lineage>
        <taxon>Bacteria</taxon>
        <taxon>Bacillati</taxon>
        <taxon>Actinomycetota</taxon>
        <taxon>Actinomycetes</taxon>
        <taxon>Micrococcales</taxon>
        <taxon>Microbacteriaceae</taxon>
        <taxon>Herbiconiux</taxon>
    </lineage>
</organism>
<keyword evidence="7 8" id="KW-0472">Membrane</keyword>
<evidence type="ECO:0000256" key="5">
    <source>
        <dbReference type="ARBA" id="ARBA00022692"/>
    </source>
</evidence>
<evidence type="ECO:0000313" key="9">
    <source>
        <dbReference type="EMBL" id="MCS5736553.1"/>
    </source>
</evidence>
<keyword evidence="6 8" id="KW-1133">Transmembrane helix</keyword>
<evidence type="ECO:0000256" key="1">
    <source>
        <dbReference type="ARBA" id="ARBA00004651"/>
    </source>
</evidence>
<dbReference type="RefSeq" id="WP_259542584.1">
    <property type="nucleotide sequence ID" value="NZ_JANLCJ010000054.1"/>
</dbReference>
<dbReference type="EMBL" id="JANLCJ010000054">
    <property type="protein sequence ID" value="MCS5736553.1"/>
    <property type="molecule type" value="Genomic_DNA"/>
</dbReference>
<evidence type="ECO:0000313" key="10">
    <source>
        <dbReference type="Proteomes" id="UP001165586"/>
    </source>
</evidence>
<keyword evidence="3" id="KW-0813">Transport</keyword>
<accession>A0ABT2H9I5</accession>
<protein>
    <submittedName>
        <fullName evidence="9">Nicotinamide riboside transporter PnuC</fullName>
    </submittedName>
</protein>
<dbReference type="Proteomes" id="UP001165586">
    <property type="component" value="Unassembled WGS sequence"/>
</dbReference>
<dbReference type="InterPro" id="IPR006419">
    <property type="entry name" value="NMN_transpt_PnuC"/>
</dbReference>
<comment type="subcellular location">
    <subcellularLocation>
        <location evidence="1">Cell membrane</location>
        <topology evidence="1">Multi-pass membrane protein</topology>
    </subcellularLocation>
</comment>
<gene>
    <name evidence="9" type="primary">pnuC</name>
    <name evidence="9" type="ORF">N1032_22740</name>
</gene>
<dbReference type="PANTHER" id="PTHR36122">
    <property type="entry name" value="NICOTINAMIDE RIBOSIDE TRANSPORTER PNUC"/>
    <property type="match status" value="1"/>
</dbReference>
<keyword evidence="5 8" id="KW-0812">Transmembrane</keyword>
<keyword evidence="10" id="KW-1185">Reference proteome</keyword>
<evidence type="ECO:0000256" key="2">
    <source>
        <dbReference type="ARBA" id="ARBA00006669"/>
    </source>
</evidence>
<name>A0ABT2H9I5_9MICO</name>
<comment type="similarity">
    <text evidence="2">Belongs to the nicotinamide ribonucleoside (NR) uptake permease (TC 4.B.1) family.</text>
</comment>
<evidence type="ECO:0000256" key="7">
    <source>
        <dbReference type="ARBA" id="ARBA00023136"/>
    </source>
</evidence>
<evidence type="ECO:0000256" key="8">
    <source>
        <dbReference type="SAM" id="Phobius"/>
    </source>
</evidence>
<dbReference type="PANTHER" id="PTHR36122:SF2">
    <property type="entry name" value="NICOTINAMIDE RIBOSIDE TRANSPORTER PNUC"/>
    <property type="match status" value="1"/>
</dbReference>
<dbReference type="NCBIfam" id="TIGR01528">
    <property type="entry name" value="NMN_trans_PnuC"/>
    <property type="match status" value="1"/>
</dbReference>
<feature type="transmembrane region" description="Helical" evidence="8">
    <location>
        <begin position="151"/>
        <end position="170"/>
    </location>
</feature>
<keyword evidence="4" id="KW-1003">Cell membrane</keyword>
<feature type="non-terminal residue" evidence="9">
    <location>
        <position position="1"/>
    </location>
</feature>
<reference evidence="9" key="1">
    <citation type="submission" date="2022-08" db="EMBL/GenBank/DDBJ databases">
        <authorList>
            <person name="Deng Y."/>
            <person name="Han X.-F."/>
            <person name="Zhang Y.-Q."/>
        </authorList>
    </citation>
    <scope>NUCLEOTIDE SEQUENCE</scope>
    <source>
        <strain evidence="9">CPCC 203386</strain>
    </source>
</reference>
<evidence type="ECO:0000256" key="4">
    <source>
        <dbReference type="ARBA" id="ARBA00022475"/>
    </source>
</evidence>
<feature type="transmembrane region" description="Helical" evidence="8">
    <location>
        <begin position="40"/>
        <end position="59"/>
    </location>
</feature>
<sequence>VTTIGGVLFVLAVAFKKNVAPLLGAILSVLYGVLSYDSGFYANAALNMIILAPLQIWGWRHWMKHGDKAFEISDTWKRNIWIATGVGIVAATMFSIHSGSHLPYLDGPSSVLAVTGTVLLSLKTKEQWFAWIPYNLIECIMWFFAMSIEPSVIAIFVMRLVFLINSLIGAKEWFKNEK</sequence>
<proteinExistence type="inferred from homology"/>
<dbReference type="Pfam" id="PF04973">
    <property type="entry name" value="NMN_transporter"/>
    <property type="match status" value="1"/>
</dbReference>
<evidence type="ECO:0000256" key="3">
    <source>
        <dbReference type="ARBA" id="ARBA00022448"/>
    </source>
</evidence>
<comment type="caution">
    <text evidence="9">The sequence shown here is derived from an EMBL/GenBank/DDBJ whole genome shotgun (WGS) entry which is preliminary data.</text>
</comment>
<evidence type="ECO:0000256" key="6">
    <source>
        <dbReference type="ARBA" id="ARBA00022989"/>
    </source>
</evidence>
<feature type="transmembrane region" description="Helical" evidence="8">
    <location>
        <begin position="80"/>
        <end position="96"/>
    </location>
</feature>